<evidence type="ECO:0000313" key="3">
    <source>
        <dbReference type="EMBL" id="SHJ36411.1"/>
    </source>
</evidence>
<evidence type="ECO:0000313" key="4">
    <source>
        <dbReference type="Proteomes" id="UP000324252"/>
    </source>
</evidence>
<keyword evidence="4" id="KW-1185">Reference proteome</keyword>
<sequence>MRVAIASFEFEGNSLSLRVARKEDFARFGIFHGEDVTRVAAGKQFSITGALDTLTEAGVEVVPIFMSRCVSGGHVDDTFYDEVVDIIAEGISAALPLDGVYLSLHGAMICATEKDPEGGVIRAVRERLGDPAIPIAVSLDLHAHVTQRMADMAQIIVGYETYPHVDAYRTGACAAGLLVRAMKGEIDPVTRIRKYNAIVPVLGGATLGDEPMAQVAALSRGLEAEGRALSVSYFPVQPWLDMADVGVTGLAVTDGDPAAATEVAQQVLDAIWDRRRVFELPAMTPAEAVRAAVDYPGRTLIVDAPDAMGAGAQGDSPALLSALLEVAPETDAAIYIVDPETAARAFELGEGAEAEFHIGAKQDDRWFRPVSVVARIERLCDGRFTYSGGPASGATVTTGQTALLRKGGVRILVGSFPFYEHMDEHYAACGIDIAGCKIASFKNLMNYRKLLGPGVQYIPLHGPGGAPLRLQDVAWENRQRPFWPADDTDQPQPLPATA</sequence>
<evidence type="ECO:0000259" key="1">
    <source>
        <dbReference type="Pfam" id="PF07171"/>
    </source>
</evidence>
<dbReference type="Proteomes" id="UP000324252">
    <property type="component" value="Unassembled WGS sequence"/>
</dbReference>
<evidence type="ECO:0000259" key="2">
    <source>
        <dbReference type="Pfam" id="PF07364"/>
    </source>
</evidence>
<dbReference type="OrthoDB" id="9782658at2"/>
<feature type="domain" description="Microcystin LR degradation protein MlrC C-terminal" evidence="1">
    <location>
        <begin position="301"/>
        <end position="473"/>
    </location>
</feature>
<proteinExistence type="predicted"/>
<dbReference type="EMBL" id="FQZZ01000001">
    <property type="protein sequence ID" value="SHJ36411.1"/>
    <property type="molecule type" value="Genomic_DNA"/>
</dbReference>
<reference evidence="3 4" key="1">
    <citation type="submission" date="2016-11" db="EMBL/GenBank/DDBJ databases">
        <authorList>
            <person name="Varghese N."/>
            <person name="Submissions S."/>
        </authorList>
    </citation>
    <scope>NUCLEOTIDE SEQUENCE [LARGE SCALE GENOMIC DNA]</scope>
    <source>
        <strain evidence="3 4">DSM 29620</strain>
    </source>
</reference>
<dbReference type="Pfam" id="PF07364">
    <property type="entry name" value="DUF1485"/>
    <property type="match status" value="1"/>
</dbReference>
<accession>A0A1H0D5Y9</accession>
<feature type="domain" description="Microcystin LR degradation protein MlrC N-terminal" evidence="2">
    <location>
        <begin position="2"/>
        <end position="292"/>
    </location>
</feature>
<dbReference type="AlphaFoldDB" id="A0A1H0D5Y9"/>
<dbReference type="RefSeq" id="WP_149787069.1">
    <property type="nucleotide sequence ID" value="NZ_FNIO01000001.1"/>
</dbReference>
<protein>
    <submittedName>
        <fullName evidence="3">Microcystin degradation protein MlrC, contains DUF1485 domain</fullName>
    </submittedName>
</protein>
<dbReference type="InterPro" id="IPR015995">
    <property type="entry name" value="MlrC_N"/>
</dbReference>
<organism evidence="3 4">
    <name type="scientific">Lutimaribacter pacificus</name>
    <dbReference type="NCBI Taxonomy" id="391948"/>
    <lineage>
        <taxon>Bacteria</taxon>
        <taxon>Pseudomonadati</taxon>
        <taxon>Pseudomonadota</taxon>
        <taxon>Alphaproteobacteria</taxon>
        <taxon>Rhodobacterales</taxon>
        <taxon>Roseobacteraceae</taxon>
        <taxon>Lutimaribacter</taxon>
    </lineage>
</organism>
<dbReference type="Pfam" id="PF07171">
    <property type="entry name" value="MlrC_C"/>
    <property type="match status" value="1"/>
</dbReference>
<gene>
    <name evidence="3" type="ORF">SAMN05444142_10111</name>
</gene>
<dbReference type="InterPro" id="IPR010799">
    <property type="entry name" value="MlrC_C"/>
</dbReference>
<name>A0A1H0D5Y9_9RHOB</name>